<keyword evidence="2" id="KW-1185">Reference proteome</keyword>
<dbReference type="OrthoDB" id="9794144at2"/>
<proteinExistence type="predicted"/>
<sequence>MTCLHKFASDLHLERLDFEPATLIIGTFNPGWDNLGNYAQWFYGRTHNNYFWDVLPRLYENINLRQACPTEWKAFCHRHKIALTDLLYSIDDADSHNHTHIQHLKTYRDDAIVRYFQHFTEVNIPTLLENHPTINHVYLTRQATGFWQQKWLPVLQYCQKNGLTVQTLLTPSGSARFQMQKTVDSVLRDFIFKRWQNSWHSL</sequence>
<dbReference type="InterPro" id="IPR036895">
    <property type="entry name" value="Uracil-DNA_glycosylase-like_sf"/>
</dbReference>
<evidence type="ECO:0000313" key="2">
    <source>
        <dbReference type="Proteomes" id="UP000195442"/>
    </source>
</evidence>
<evidence type="ECO:0000313" key="1">
    <source>
        <dbReference type="EMBL" id="SJM91231.1"/>
    </source>
</evidence>
<name>A0A1R4H5C4_9GAMM</name>
<reference evidence="2" key="1">
    <citation type="submission" date="2017-02" db="EMBL/GenBank/DDBJ databases">
        <authorList>
            <person name="Daims H."/>
        </authorList>
    </citation>
    <scope>NUCLEOTIDE SEQUENCE [LARGE SCALE GENOMIC DNA]</scope>
</reference>
<dbReference type="RefSeq" id="WP_087146450.1">
    <property type="nucleotide sequence ID" value="NZ_FUKJ01000127.1"/>
</dbReference>
<gene>
    <name evidence="1" type="ORF">CRENPOLYSF2_2120003</name>
</gene>
<organism evidence="1 2">
    <name type="scientific">Crenothrix polyspora</name>
    <dbReference type="NCBI Taxonomy" id="360316"/>
    <lineage>
        <taxon>Bacteria</taxon>
        <taxon>Pseudomonadati</taxon>
        <taxon>Pseudomonadota</taxon>
        <taxon>Gammaproteobacteria</taxon>
        <taxon>Methylococcales</taxon>
        <taxon>Crenotrichaceae</taxon>
        <taxon>Crenothrix</taxon>
    </lineage>
</organism>
<accession>A0A1R4H5C4</accession>
<protein>
    <submittedName>
        <fullName evidence="1">Uncharacterized protein</fullName>
    </submittedName>
</protein>
<dbReference type="AlphaFoldDB" id="A0A1R4H5C4"/>
<dbReference type="EMBL" id="FUKJ01000127">
    <property type="protein sequence ID" value="SJM91231.1"/>
    <property type="molecule type" value="Genomic_DNA"/>
</dbReference>
<dbReference type="Gene3D" id="3.40.470.10">
    <property type="entry name" value="Uracil-DNA glycosylase-like domain"/>
    <property type="match status" value="1"/>
</dbReference>
<dbReference type="Proteomes" id="UP000195442">
    <property type="component" value="Unassembled WGS sequence"/>
</dbReference>